<proteinExistence type="predicted"/>
<name>A0A9Q8PKP9_PASFU</name>
<reference evidence="2" key="1">
    <citation type="submission" date="2021-12" db="EMBL/GenBank/DDBJ databases">
        <authorList>
            <person name="Zaccaron A."/>
            <person name="Stergiopoulos I."/>
        </authorList>
    </citation>
    <scope>NUCLEOTIDE SEQUENCE</scope>
    <source>
        <strain evidence="2">Race5_Kim</strain>
    </source>
</reference>
<dbReference type="Pfam" id="PF20150">
    <property type="entry name" value="2EXR"/>
    <property type="match status" value="1"/>
</dbReference>
<feature type="domain" description="2EXR" evidence="1">
    <location>
        <begin position="7"/>
        <end position="67"/>
    </location>
</feature>
<dbReference type="PANTHER" id="PTHR42085:SF2">
    <property type="entry name" value="F-BOX DOMAIN-CONTAINING PROTEIN"/>
    <property type="match status" value="1"/>
</dbReference>
<evidence type="ECO:0000259" key="1">
    <source>
        <dbReference type="Pfam" id="PF20150"/>
    </source>
</evidence>
<dbReference type="Proteomes" id="UP000756132">
    <property type="component" value="Chromosome 12"/>
</dbReference>
<accession>A0A9Q8PKP9</accession>
<dbReference type="RefSeq" id="XP_047768548.1">
    <property type="nucleotide sequence ID" value="XM_047912597.1"/>
</dbReference>
<dbReference type="KEGG" id="ffu:CLAFUR5_13449"/>
<dbReference type="InterPro" id="IPR045518">
    <property type="entry name" value="2EXR"/>
</dbReference>
<evidence type="ECO:0000313" key="3">
    <source>
        <dbReference type="Proteomes" id="UP000756132"/>
    </source>
</evidence>
<keyword evidence="3" id="KW-1185">Reference proteome</keyword>
<organism evidence="2 3">
    <name type="scientific">Passalora fulva</name>
    <name type="common">Tomato leaf mold</name>
    <name type="synonym">Cladosporium fulvum</name>
    <dbReference type="NCBI Taxonomy" id="5499"/>
    <lineage>
        <taxon>Eukaryota</taxon>
        <taxon>Fungi</taxon>
        <taxon>Dikarya</taxon>
        <taxon>Ascomycota</taxon>
        <taxon>Pezizomycotina</taxon>
        <taxon>Dothideomycetes</taxon>
        <taxon>Dothideomycetidae</taxon>
        <taxon>Mycosphaerellales</taxon>
        <taxon>Mycosphaerellaceae</taxon>
        <taxon>Fulvia</taxon>
    </lineage>
</organism>
<gene>
    <name evidence="2" type="ORF">CLAFUR5_13449</name>
</gene>
<sequence>MANPTSRFLALPAEVRYRIYRLVSDPQVIVSNNDTKIQITPTGHPRPPLVNTCKQIRSESLQMFYHENKFSIDNSNVLLKWYITIAAMGLTGFKRMRRRIWV</sequence>
<protein>
    <recommendedName>
        <fullName evidence="1">2EXR domain-containing protein</fullName>
    </recommendedName>
</protein>
<dbReference type="AlphaFoldDB" id="A0A9Q8PKP9"/>
<dbReference type="EMBL" id="CP090174">
    <property type="protein sequence ID" value="UJO24182.1"/>
    <property type="molecule type" value="Genomic_DNA"/>
</dbReference>
<dbReference type="GeneID" id="71993327"/>
<dbReference type="InterPro" id="IPR038883">
    <property type="entry name" value="AN11006-like"/>
</dbReference>
<dbReference type="PANTHER" id="PTHR42085">
    <property type="entry name" value="F-BOX DOMAIN-CONTAINING PROTEIN"/>
    <property type="match status" value="1"/>
</dbReference>
<evidence type="ECO:0000313" key="2">
    <source>
        <dbReference type="EMBL" id="UJO24182.1"/>
    </source>
</evidence>
<reference evidence="2" key="2">
    <citation type="journal article" date="2022" name="Microb. Genom.">
        <title>A chromosome-scale genome assembly of the tomato pathogen Cladosporium fulvum reveals a compartmentalized genome architecture and the presence of a dispensable chromosome.</title>
        <authorList>
            <person name="Zaccaron A.Z."/>
            <person name="Chen L.H."/>
            <person name="Samaras A."/>
            <person name="Stergiopoulos I."/>
        </authorList>
    </citation>
    <scope>NUCLEOTIDE SEQUENCE</scope>
    <source>
        <strain evidence="2">Race5_Kim</strain>
    </source>
</reference>
<dbReference type="OrthoDB" id="5413827at2759"/>